<protein>
    <recommendedName>
        <fullName evidence="5">RxLR effector candidate protein</fullName>
    </recommendedName>
</protein>
<evidence type="ECO:0000256" key="2">
    <source>
        <dbReference type="SAM" id="SignalP"/>
    </source>
</evidence>
<evidence type="ECO:0008006" key="5">
    <source>
        <dbReference type="Google" id="ProtNLM"/>
    </source>
</evidence>
<evidence type="ECO:0000313" key="3">
    <source>
        <dbReference type="EMBL" id="CAI5742241.1"/>
    </source>
</evidence>
<feature type="chain" id="PRO_5043773924" description="RxLR effector candidate protein" evidence="2">
    <location>
        <begin position="21"/>
        <end position="351"/>
    </location>
</feature>
<evidence type="ECO:0000313" key="4">
    <source>
        <dbReference type="Proteomes" id="UP001162031"/>
    </source>
</evidence>
<name>A0AAV0UZA9_HYABA</name>
<evidence type="ECO:0000256" key="1">
    <source>
        <dbReference type="SAM" id="MobiDB-lite"/>
    </source>
</evidence>
<gene>
    <name evidence="3" type="ORF">HBR001_LOCUS8881</name>
</gene>
<feature type="region of interest" description="Disordered" evidence="1">
    <location>
        <begin position="41"/>
        <end position="60"/>
    </location>
</feature>
<reference evidence="3" key="1">
    <citation type="submission" date="2022-12" db="EMBL/GenBank/DDBJ databases">
        <authorList>
            <person name="Webb A."/>
        </authorList>
    </citation>
    <scope>NUCLEOTIDE SEQUENCE</scope>
    <source>
        <strain evidence="3">Hp1</strain>
    </source>
</reference>
<organism evidence="3 4">
    <name type="scientific">Hyaloperonospora brassicae</name>
    <name type="common">Brassica downy mildew</name>
    <name type="synonym">Peronospora brassicae</name>
    <dbReference type="NCBI Taxonomy" id="162125"/>
    <lineage>
        <taxon>Eukaryota</taxon>
        <taxon>Sar</taxon>
        <taxon>Stramenopiles</taxon>
        <taxon>Oomycota</taxon>
        <taxon>Peronosporomycetes</taxon>
        <taxon>Peronosporales</taxon>
        <taxon>Peronosporaceae</taxon>
        <taxon>Hyaloperonospora</taxon>
    </lineage>
</organism>
<dbReference type="EMBL" id="CANTFL010001465">
    <property type="protein sequence ID" value="CAI5742241.1"/>
    <property type="molecule type" value="Genomic_DNA"/>
</dbReference>
<keyword evidence="4" id="KW-1185">Reference proteome</keyword>
<feature type="signal peptide" evidence="2">
    <location>
        <begin position="1"/>
        <end position="20"/>
    </location>
</feature>
<accession>A0AAV0UZA9</accession>
<dbReference type="Proteomes" id="UP001162031">
    <property type="component" value="Unassembled WGS sequence"/>
</dbReference>
<comment type="caution">
    <text evidence="3">The sequence shown here is derived from an EMBL/GenBank/DDBJ whole genome shotgun (WGS) entry which is preliminary data.</text>
</comment>
<keyword evidence="2" id="KW-0732">Signal</keyword>
<dbReference type="AlphaFoldDB" id="A0AAV0UZA9"/>
<sequence>MQLYFTVLVASVTTLTSTECRVVASGLRATNTTHLALVSTTDKHDTDLTETSPPAPNTMGGEERVIITEIESVLPAEVESVLPAEIKSVVEYGKDFFGIAYPTQSVTQLSIVPSSERVVWLEQSRLGKIYPGRGEERIRTGDYWFFFFDRWNLIQADIESSKVSVSECIQKYGEDAVAYYVGGYALGDGLQENPFIQKMVVQLHQHWFDERKLPDDVLRSLKLSTDRFEVYDDYMMKALERYIEALNRHFAFNKPVDRAVRTYWTLFQVLLEDMGDAVLSRVLYRTNRDRVPDREKALWAEMMDDWRSRNLKADDLVTMLELDNTASQSHDADVAIYEEYTRTKFVDRPKR</sequence>
<proteinExistence type="predicted"/>